<sequence length="30" mass="3483">MISRKQRRVMQSATLLLEDILLNAAWIPQS</sequence>
<reference evidence="1" key="1">
    <citation type="submission" date="2021-02" db="EMBL/GenBank/DDBJ databases">
        <authorList>
            <person name="Nowell W R."/>
        </authorList>
    </citation>
    <scope>NUCLEOTIDE SEQUENCE</scope>
</reference>
<proteinExistence type="predicted"/>
<protein>
    <submittedName>
        <fullName evidence="1">Uncharacterized protein</fullName>
    </submittedName>
</protein>
<evidence type="ECO:0000313" key="2">
    <source>
        <dbReference type="Proteomes" id="UP000676336"/>
    </source>
</evidence>
<dbReference type="EMBL" id="CAJOBI010101300">
    <property type="protein sequence ID" value="CAF4589066.1"/>
    <property type="molecule type" value="Genomic_DNA"/>
</dbReference>
<comment type="caution">
    <text evidence="1">The sequence shown here is derived from an EMBL/GenBank/DDBJ whole genome shotgun (WGS) entry which is preliminary data.</text>
</comment>
<accession>A0A8S2YUA6</accession>
<feature type="non-terminal residue" evidence="1">
    <location>
        <position position="30"/>
    </location>
</feature>
<organism evidence="1 2">
    <name type="scientific">Rotaria magnacalcarata</name>
    <dbReference type="NCBI Taxonomy" id="392030"/>
    <lineage>
        <taxon>Eukaryota</taxon>
        <taxon>Metazoa</taxon>
        <taxon>Spiralia</taxon>
        <taxon>Gnathifera</taxon>
        <taxon>Rotifera</taxon>
        <taxon>Eurotatoria</taxon>
        <taxon>Bdelloidea</taxon>
        <taxon>Philodinida</taxon>
        <taxon>Philodinidae</taxon>
        <taxon>Rotaria</taxon>
    </lineage>
</organism>
<dbReference type="Proteomes" id="UP000676336">
    <property type="component" value="Unassembled WGS sequence"/>
</dbReference>
<dbReference type="AlphaFoldDB" id="A0A8S2YUA6"/>
<evidence type="ECO:0000313" key="1">
    <source>
        <dbReference type="EMBL" id="CAF4589066.1"/>
    </source>
</evidence>
<name>A0A8S2YUA6_9BILA</name>
<gene>
    <name evidence="1" type="ORF">SMN809_LOCUS38607</name>
</gene>